<dbReference type="GO" id="GO:0005886">
    <property type="term" value="C:plasma membrane"/>
    <property type="evidence" value="ECO:0007669"/>
    <property type="project" value="TreeGrafter"/>
</dbReference>
<dbReference type="GO" id="GO:0005524">
    <property type="term" value="F:ATP binding"/>
    <property type="evidence" value="ECO:0007669"/>
    <property type="project" value="UniProtKB-KW"/>
</dbReference>
<evidence type="ECO:0000259" key="8">
    <source>
        <dbReference type="PROSITE" id="PS50109"/>
    </source>
</evidence>
<protein>
    <recommendedName>
        <fullName evidence="2">histidine kinase</fullName>
        <ecNumber evidence="2">2.7.13.3</ecNumber>
    </recommendedName>
</protein>
<keyword evidence="4" id="KW-0547">Nucleotide-binding</keyword>
<keyword evidence="5 9" id="KW-0418">Kinase</keyword>
<evidence type="ECO:0000256" key="1">
    <source>
        <dbReference type="ARBA" id="ARBA00000085"/>
    </source>
</evidence>
<dbReference type="InterPro" id="IPR003594">
    <property type="entry name" value="HATPase_dom"/>
</dbReference>
<dbReference type="PRINTS" id="PR00344">
    <property type="entry name" value="BCTRLSENSOR"/>
</dbReference>
<evidence type="ECO:0000256" key="3">
    <source>
        <dbReference type="ARBA" id="ARBA00022679"/>
    </source>
</evidence>
<dbReference type="AlphaFoldDB" id="A0A101I1R6"/>
<dbReference type="GO" id="GO:0000155">
    <property type="term" value="F:phosphorelay sensor kinase activity"/>
    <property type="evidence" value="ECO:0007669"/>
    <property type="project" value="TreeGrafter"/>
</dbReference>
<dbReference type="Proteomes" id="UP000053467">
    <property type="component" value="Unassembled WGS sequence"/>
</dbReference>
<keyword evidence="3" id="KW-0808">Transferase</keyword>
<gene>
    <name evidence="9" type="ORF">XE03_1000</name>
</gene>
<feature type="transmembrane region" description="Helical" evidence="7">
    <location>
        <begin position="151"/>
        <end position="171"/>
    </location>
</feature>
<reference evidence="10" key="1">
    <citation type="journal article" date="2015" name="MBio">
        <title>Genome-Resolved Metagenomic Analysis Reveals Roles for Candidate Phyla and Other Microbial Community Members in Biogeochemical Transformations in Oil Reservoirs.</title>
        <authorList>
            <person name="Hu P."/>
            <person name="Tom L."/>
            <person name="Singh A."/>
            <person name="Thomas B.C."/>
            <person name="Baker B.J."/>
            <person name="Piceno Y.M."/>
            <person name="Andersen G.L."/>
            <person name="Banfield J.F."/>
        </authorList>
    </citation>
    <scope>NUCLEOTIDE SEQUENCE [LARGE SCALE GENOMIC DNA]</scope>
</reference>
<dbReference type="PANTHER" id="PTHR44936">
    <property type="entry name" value="SENSOR PROTEIN CREC"/>
    <property type="match status" value="1"/>
</dbReference>
<dbReference type="InterPro" id="IPR005467">
    <property type="entry name" value="His_kinase_dom"/>
</dbReference>
<feature type="domain" description="Histidine kinase" evidence="8">
    <location>
        <begin position="186"/>
        <end position="394"/>
    </location>
</feature>
<keyword evidence="6" id="KW-0067">ATP-binding</keyword>
<organism evidence="9 10">
    <name type="scientific">candidate division TA06 bacterium 34_109</name>
    <dbReference type="NCBI Taxonomy" id="1635277"/>
    <lineage>
        <taxon>Bacteria</taxon>
        <taxon>Bacteria division TA06</taxon>
    </lineage>
</organism>
<comment type="catalytic activity">
    <reaction evidence="1">
        <text>ATP + protein L-histidine = ADP + protein N-phospho-L-histidine.</text>
        <dbReference type="EC" id="2.7.13.3"/>
    </reaction>
</comment>
<evidence type="ECO:0000313" key="9">
    <source>
        <dbReference type="EMBL" id="KUK87050.1"/>
    </source>
</evidence>
<dbReference type="InterPro" id="IPR050980">
    <property type="entry name" value="2C_sensor_his_kinase"/>
</dbReference>
<dbReference type="EC" id="2.7.13.3" evidence="2"/>
<evidence type="ECO:0000256" key="5">
    <source>
        <dbReference type="ARBA" id="ARBA00022777"/>
    </source>
</evidence>
<dbReference type="Gene3D" id="3.30.565.10">
    <property type="entry name" value="Histidine kinase-like ATPase, C-terminal domain"/>
    <property type="match status" value="1"/>
</dbReference>
<evidence type="ECO:0000256" key="6">
    <source>
        <dbReference type="ARBA" id="ARBA00022840"/>
    </source>
</evidence>
<dbReference type="Pfam" id="PF02518">
    <property type="entry name" value="HATPase_c"/>
    <property type="match status" value="1"/>
</dbReference>
<evidence type="ECO:0000256" key="4">
    <source>
        <dbReference type="ARBA" id="ARBA00022741"/>
    </source>
</evidence>
<keyword evidence="7" id="KW-0812">Transmembrane</keyword>
<comment type="caution">
    <text evidence="9">The sequence shown here is derived from an EMBL/GenBank/DDBJ whole genome shotgun (WGS) entry which is preliminary data.</text>
</comment>
<keyword evidence="7" id="KW-1133">Transmembrane helix</keyword>
<evidence type="ECO:0000256" key="2">
    <source>
        <dbReference type="ARBA" id="ARBA00012438"/>
    </source>
</evidence>
<dbReference type="InterPro" id="IPR004358">
    <property type="entry name" value="Sig_transdc_His_kin-like_C"/>
</dbReference>
<name>A0A101I1R6_UNCT6</name>
<dbReference type="PROSITE" id="PS50109">
    <property type="entry name" value="HIS_KIN"/>
    <property type="match status" value="1"/>
</dbReference>
<dbReference type="SMART" id="SM00387">
    <property type="entry name" value="HATPase_c"/>
    <property type="match status" value="1"/>
</dbReference>
<dbReference type="InterPro" id="IPR036890">
    <property type="entry name" value="HATPase_C_sf"/>
</dbReference>
<dbReference type="SUPFAM" id="SSF55874">
    <property type="entry name" value="ATPase domain of HSP90 chaperone/DNA topoisomerase II/histidine kinase"/>
    <property type="match status" value="1"/>
</dbReference>
<feature type="transmembrane region" description="Helical" evidence="7">
    <location>
        <begin position="6"/>
        <end position="27"/>
    </location>
</feature>
<evidence type="ECO:0000256" key="7">
    <source>
        <dbReference type="SAM" id="Phobius"/>
    </source>
</evidence>
<dbReference type="EMBL" id="LGGX01000008">
    <property type="protein sequence ID" value="KUK87050.1"/>
    <property type="molecule type" value="Genomic_DNA"/>
</dbReference>
<evidence type="ECO:0000313" key="10">
    <source>
        <dbReference type="Proteomes" id="UP000053467"/>
    </source>
</evidence>
<proteinExistence type="predicted"/>
<accession>A0A101I1R6</accession>
<dbReference type="PANTHER" id="PTHR44936:SF10">
    <property type="entry name" value="SENSOR PROTEIN RSTB"/>
    <property type="match status" value="1"/>
</dbReference>
<sequence>MNKNPFFFKTYFFVALIVVSLASFLFIQDIVFKLEEKSLIQSRIFAKFTTGIFENQSNAEEIIFEEIIKNISFPIVITDTTGYPISWRNVGYLDTVFEIEKNPKYLSDLKKIVQKLDGEKKPIELVYDSKVLAIIHMGEDPLYKKLQFAPFFQVIVSTVFLLIGIYAFLLYRKSEDNIIWAGMAKETAHQIGTPLTSLKTWIYMLDEKKNFDKNIIEGIKEDCLRLETVSNRFNKIGSSPVFELTSLNETIKEIASYFAKRVPQEGKNTVSIEISLDKDEHIPIDMELFKWAIENIIKNSIDALKNSNEGKIKIETKNEKNRILIRIIDNGIGIERKNIEKIFNIGFTTKKFGWGLGLPLSKKIIEDFHKGKLILERTVVNDGTTFLIILDKDEKKNFMDR</sequence>
<keyword evidence="7" id="KW-0472">Membrane</keyword>